<protein>
    <submittedName>
        <fullName evidence="2">Uncharacterized protein</fullName>
    </submittedName>
</protein>
<organism evidence="2 3">
    <name type="scientific">Candidatus Omnitrophus magneticus</name>
    <dbReference type="NCBI Taxonomy" id="1609969"/>
    <lineage>
        <taxon>Bacteria</taxon>
        <taxon>Pseudomonadati</taxon>
        <taxon>Candidatus Omnitrophota</taxon>
        <taxon>Candidatus Omnitrophus</taxon>
    </lineage>
</organism>
<proteinExistence type="predicted"/>
<keyword evidence="3" id="KW-1185">Reference proteome</keyword>
<sequence length="40" mass="4721">MKKQGLREKIPEAYSVQYAEDIFASITQYFQRLMNILPKA</sequence>
<evidence type="ECO:0000313" key="3">
    <source>
        <dbReference type="Proteomes" id="UP000033428"/>
    </source>
</evidence>
<dbReference type="AlphaFoldDB" id="A0A0F0CS90"/>
<dbReference type="EMBL" id="JYNY01000246">
    <property type="protein sequence ID" value="KJJ84869.1"/>
    <property type="molecule type" value="Genomic_DNA"/>
</dbReference>
<evidence type="ECO:0000313" key="2">
    <source>
        <dbReference type="EMBL" id="KJJ84869.1"/>
    </source>
</evidence>
<name>A0A0F0CS90_9BACT</name>
<reference evidence="2 3" key="1">
    <citation type="submission" date="2015-02" db="EMBL/GenBank/DDBJ databases">
        <title>Single-cell genomics of uncultivated deep-branching MTB reveals a conserved set of magnetosome genes.</title>
        <authorList>
            <person name="Kolinko S."/>
            <person name="Richter M."/>
            <person name="Glockner F.O."/>
            <person name="Brachmann A."/>
            <person name="Schuler D."/>
        </authorList>
    </citation>
    <scope>NUCLEOTIDE SEQUENCE [LARGE SCALE GENOMIC DNA]</scope>
    <source>
        <strain evidence="2">SKK-01</strain>
    </source>
</reference>
<dbReference type="Proteomes" id="UP000033428">
    <property type="component" value="Unassembled WGS sequence"/>
</dbReference>
<accession>A0A0F0CS90</accession>
<evidence type="ECO:0000313" key="1">
    <source>
        <dbReference type="EMBL" id="KJJ84764.1"/>
    </source>
</evidence>
<gene>
    <name evidence="2" type="ORF">OMAG_001262</name>
    <name evidence="1" type="ORF">OMAG_001366</name>
</gene>
<dbReference type="EMBL" id="JYNY01000268">
    <property type="protein sequence ID" value="KJJ84764.1"/>
    <property type="molecule type" value="Genomic_DNA"/>
</dbReference>
<comment type="caution">
    <text evidence="2">The sequence shown here is derived from an EMBL/GenBank/DDBJ whole genome shotgun (WGS) entry which is preliminary data.</text>
</comment>